<feature type="region of interest" description="Disordered" evidence="2">
    <location>
        <begin position="276"/>
        <end position="331"/>
    </location>
</feature>
<sequence length="644" mass="71216">MADIQQWRRKIQPARSRTPAPTPTAEFEEPDDVLSPTTPKLRLKPKLSSYFNPPSKPAPQADDLTGPHLPKWPTDQLYPDPKPEDEMDAVMCHLMSNPFVHLDMHFNGSLMRIFEGYNKLKEEKFSVQQQLDARTATCKAVASKFNMAERDWEDEKQDYKDEVKRLEVLLAKASKRGVAEVTLARQDSKLRHRNAGGLGRKETIFEFLEKTQRIQDQSFSNQRATMKPLIQSPSDQDRKVSMKLTQKKSMTNVHDDLPFGTPPIDMRFSLGEASMLERQAARQSGRRRPRTDSSTTEESFSASSCADESLPDDDPTITDIRISTNPARENEAAIENFASTVARRRNVEPPRTTTPQLLDLFPSPPVQHADRTTSMPNALGINLSASHSAASSKTVPQHAIVKRSSVMTRASGFLQKLRPQLSVDISPVLQRRFSFEPGDDFAAQLTPSENLSPHVTKTLRKSVSLCTLLDNPKMKAVDRSLSPVAPSPTTSAPVSEGRSLSRIPTPVFSFNALARPRQEREDSSSSLLTVIQHSDDNVRRSTSRASSVYSSPAVSRTPSSYDVSSMAGGLKSKSSNRLLDHTMSLRGSPSSLAVAAARAANGRETVSLVGRSGGERRSSAKSSHSAMSMHSDSGDLRRENSRPC</sequence>
<evidence type="ECO:0000313" key="4">
    <source>
        <dbReference type="Proteomes" id="UP000033647"/>
    </source>
</evidence>
<feature type="region of interest" description="Disordered" evidence="2">
    <location>
        <begin position="605"/>
        <end position="644"/>
    </location>
</feature>
<feature type="coiled-coil region" evidence="1">
    <location>
        <begin position="149"/>
        <end position="176"/>
    </location>
</feature>
<comment type="caution">
    <text evidence="3">The sequence shown here is derived from an EMBL/GenBank/DDBJ whole genome shotgun (WGS) entry which is preliminary data.</text>
</comment>
<evidence type="ECO:0000256" key="1">
    <source>
        <dbReference type="SAM" id="Coils"/>
    </source>
</evidence>
<dbReference type="EMBL" id="LAFY01000068">
    <property type="protein sequence ID" value="KJY02243.1"/>
    <property type="molecule type" value="Genomic_DNA"/>
</dbReference>
<feature type="compositionally biased region" description="Basic and acidic residues" evidence="2">
    <location>
        <begin position="632"/>
        <end position="644"/>
    </location>
</feature>
<dbReference type="AlphaFoldDB" id="A0A0F4GYX4"/>
<reference evidence="3 4" key="1">
    <citation type="submission" date="2015-03" db="EMBL/GenBank/DDBJ databases">
        <title>RNA-seq based gene annotation and comparative genomics of four Zymoseptoria species reveal species-specific pathogenicity related genes and transposable element activity.</title>
        <authorList>
            <person name="Grandaubert J."/>
            <person name="Bhattacharyya A."/>
            <person name="Stukenbrock E.H."/>
        </authorList>
    </citation>
    <scope>NUCLEOTIDE SEQUENCE [LARGE SCALE GENOMIC DNA]</scope>
    <source>
        <strain evidence="3 4">Zb18110</strain>
    </source>
</reference>
<gene>
    <name evidence="3" type="ORF">TI39_contig71g00025</name>
</gene>
<evidence type="ECO:0000256" key="2">
    <source>
        <dbReference type="SAM" id="MobiDB-lite"/>
    </source>
</evidence>
<feature type="region of interest" description="Disordered" evidence="2">
    <location>
        <begin position="1"/>
        <end position="84"/>
    </location>
</feature>
<proteinExistence type="predicted"/>
<feature type="compositionally biased region" description="Low complexity" evidence="2">
    <location>
        <begin position="293"/>
        <end position="304"/>
    </location>
</feature>
<feature type="compositionally biased region" description="Low complexity" evidence="2">
    <location>
        <begin position="620"/>
        <end position="631"/>
    </location>
</feature>
<keyword evidence="4" id="KW-1185">Reference proteome</keyword>
<feature type="region of interest" description="Disordered" evidence="2">
    <location>
        <begin position="535"/>
        <end position="573"/>
    </location>
</feature>
<feature type="compositionally biased region" description="Low complexity" evidence="2">
    <location>
        <begin position="543"/>
        <end position="557"/>
    </location>
</feature>
<keyword evidence="1" id="KW-0175">Coiled coil</keyword>
<dbReference type="OrthoDB" id="5430717at2759"/>
<dbReference type="Proteomes" id="UP000033647">
    <property type="component" value="Unassembled WGS sequence"/>
</dbReference>
<protein>
    <submittedName>
        <fullName evidence="3">Uncharacterized protein</fullName>
    </submittedName>
</protein>
<organism evidence="3 4">
    <name type="scientific">Zymoseptoria brevis</name>
    <dbReference type="NCBI Taxonomy" id="1047168"/>
    <lineage>
        <taxon>Eukaryota</taxon>
        <taxon>Fungi</taxon>
        <taxon>Dikarya</taxon>
        <taxon>Ascomycota</taxon>
        <taxon>Pezizomycotina</taxon>
        <taxon>Dothideomycetes</taxon>
        <taxon>Dothideomycetidae</taxon>
        <taxon>Mycosphaerellales</taxon>
        <taxon>Mycosphaerellaceae</taxon>
        <taxon>Zymoseptoria</taxon>
    </lineage>
</organism>
<feature type="compositionally biased region" description="Low complexity" evidence="2">
    <location>
        <begin position="482"/>
        <end position="495"/>
    </location>
</feature>
<feature type="region of interest" description="Disordered" evidence="2">
    <location>
        <begin position="217"/>
        <end position="239"/>
    </location>
</feature>
<dbReference type="STRING" id="1047168.A0A0F4GYX4"/>
<feature type="compositionally biased region" description="Low complexity" evidence="2">
    <location>
        <begin position="13"/>
        <end position="25"/>
    </location>
</feature>
<evidence type="ECO:0000313" key="3">
    <source>
        <dbReference type="EMBL" id="KJY02243.1"/>
    </source>
</evidence>
<name>A0A0F4GYX4_9PEZI</name>
<accession>A0A0F4GYX4</accession>
<feature type="region of interest" description="Disordered" evidence="2">
    <location>
        <begin position="479"/>
        <end position="499"/>
    </location>
</feature>